<name>A0A0W0WU30_9GAMM</name>
<dbReference type="OrthoDB" id="9958220at2"/>
<accession>A0A0W0WU30</accession>
<organism evidence="2 3">
    <name type="scientific">Legionella nautarum</name>
    <dbReference type="NCBI Taxonomy" id="45070"/>
    <lineage>
        <taxon>Bacteria</taxon>
        <taxon>Pseudomonadati</taxon>
        <taxon>Pseudomonadota</taxon>
        <taxon>Gammaproteobacteria</taxon>
        <taxon>Legionellales</taxon>
        <taxon>Legionellaceae</taxon>
        <taxon>Legionella</taxon>
    </lineage>
</organism>
<dbReference type="EMBL" id="LNYO01000013">
    <property type="protein sequence ID" value="KTD35816.1"/>
    <property type="molecule type" value="Genomic_DNA"/>
</dbReference>
<keyword evidence="3" id="KW-1185">Reference proteome</keyword>
<dbReference type="AlphaFoldDB" id="A0A0W0WU30"/>
<feature type="compositionally biased region" description="Basic and acidic residues" evidence="1">
    <location>
        <begin position="51"/>
        <end position="60"/>
    </location>
</feature>
<dbReference type="PATRIC" id="fig|45070.6.peg.849"/>
<dbReference type="Proteomes" id="UP000054725">
    <property type="component" value="Unassembled WGS sequence"/>
</dbReference>
<feature type="region of interest" description="Disordered" evidence="1">
    <location>
        <begin position="28"/>
        <end position="60"/>
    </location>
</feature>
<evidence type="ECO:0000313" key="2">
    <source>
        <dbReference type="EMBL" id="KTD35816.1"/>
    </source>
</evidence>
<evidence type="ECO:0000256" key="1">
    <source>
        <dbReference type="SAM" id="MobiDB-lite"/>
    </source>
</evidence>
<sequence>MMKEQYQKDNSENGKNVKGIRVSIAEVNADSPDPIIPGEGNRNFDDPVTSNKEEFSDQME</sequence>
<proteinExistence type="predicted"/>
<gene>
    <name evidence="2" type="ORF">Lnau_0800</name>
</gene>
<reference evidence="2 3" key="1">
    <citation type="submission" date="2015-11" db="EMBL/GenBank/DDBJ databases">
        <title>Genomic analysis of 38 Legionella species identifies large and diverse effector repertoires.</title>
        <authorList>
            <person name="Burstein D."/>
            <person name="Amaro F."/>
            <person name="Zusman T."/>
            <person name="Lifshitz Z."/>
            <person name="Cohen O."/>
            <person name="Gilbert J.A."/>
            <person name="Pupko T."/>
            <person name="Shuman H.A."/>
            <person name="Segal G."/>
        </authorList>
    </citation>
    <scope>NUCLEOTIDE SEQUENCE [LARGE SCALE GENOMIC DNA]</scope>
    <source>
        <strain evidence="2 3">ATCC 49506</strain>
    </source>
</reference>
<protein>
    <submittedName>
        <fullName evidence="2">Uncharacterized protein</fullName>
    </submittedName>
</protein>
<dbReference type="RefSeq" id="WP_058503859.1">
    <property type="nucleotide sequence ID" value="NZ_CAAAIF010000001.1"/>
</dbReference>
<comment type="caution">
    <text evidence="2">The sequence shown here is derived from an EMBL/GenBank/DDBJ whole genome shotgun (WGS) entry which is preliminary data.</text>
</comment>
<dbReference type="STRING" id="45070.Lnau_0800"/>
<evidence type="ECO:0000313" key="3">
    <source>
        <dbReference type="Proteomes" id="UP000054725"/>
    </source>
</evidence>